<comment type="caution">
    <text evidence="3">The sequence shown here is derived from an EMBL/GenBank/DDBJ whole genome shotgun (WGS) entry which is preliminary data.</text>
</comment>
<name>A0ABV8FNB3_9ACTN</name>
<accession>A0ABV8FNB3</accession>
<keyword evidence="2" id="KW-1133">Transmembrane helix</keyword>
<proteinExistence type="predicted"/>
<protein>
    <submittedName>
        <fullName evidence="3">Uncharacterized protein</fullName>
    </submittedName>
</protein>
<reference evidence="4" key="1">
    <citation type="journal article" date="2019" name="Int. J. Syst. Evol. Microbiol.">
        <title>The Global Catalogue of Microorganisms (GCM) 10K type strain sequencing project: providing services to taxonomists for standard genome sequencing and annotation.</title>
        <authorList>
            <consortium name="The Broad Institute Genomics Platform"/>
            <consortium name="The Broad Institute Genome Sequencing Center for Infectious Disease"/>
            <person name="Wu L."/>
            <person name="Ma J."/>
        </authorList>
    </citation>
    <scope>NUCLEOTIDE SEQUENCE [LARGE SCALE GENOMIC DNA]</scope>
    <source>
        <strain evidence="4">TBRC 1826</strain>
    </source>
</reference>
<feature type="compositionally biased region" description="Pro residues" evidence="1">
    <location>
        <begin position="155"/>
        <end position="167"/>
    </location>
</feature>
<gene>
    <name evidence="3" type="ORF">ACFOVU_09665</name>
</gene>
<evidence type="ECO:0000313" key="4">
    <source>
        <dbReference type="Proteomes" id="UP001595847"/>
    </source>
</evidence>
<dbReference type="RefSeq" id="WP_378532000.1">
    <property type="nucleotide sequence ID" value="NZ_JBHSBH010000007.1"/>
</dbReference>
<keyword evidence="4" id="KW-1185">Reference proteome</keyword>
<evidence type="ECO:0000313" key="3">
    <source>
        <dbReference type="EMBL" id="MFC3996181.1"/>
    </source>
</evidence>
<evidence type="ECO:0000256" key="2">
    <source>
        <dbReference type="SAM" id="Phobius"/>
    </source>
</evidence>
<dbReference type="EMBL" id="JBHSBH010000007">
    <property type="protein sequence ID" value="MFC3996181.1"/>
    <property type="molecule type" value="Genomic_DNA"/>
</dbReference>
<keyword evidence="2" id="KW-0812">Transmembrane</keyword>
<sequence>MHTVDSLARRVVDRCAPQESPHYPAIRDDYYGRGGRPPVPRDNPLGFGAVTIGFVTGVVLSVVGDLVSGAIADAVRPWWRRAGRWLLERIGLRERLAPAALDGVVPIVRRAQAASVTAAITERAVRLGMSPEQAADLAAAIIDELAETRGNGSPEPSPGPPDPQGGA</sequence>
<organism evidence="3 4">
    <name type="scientific">Nocardiopsis sediminis</name>
    <dbReference type="NCBI Taxonomy" id="1778267"/>
    <lineage>
        <taxon>Bacteria</taxon>
        <taxon>Bacillati</taxon>
        <taxon>Actinomycetota</taxon>
        <taxon>Actinomycetes</taxon>
        <taxon>Streptosporangiales</taxon>
        <taxon>Nocardiopsidaceae</taxon>
        <taxon>Nocardiopsis</taxon>
    </lineage>
</organism>
<feature type="region of interest" description="Disordered" evidence="1">
    <location>
        <begin position="146"/>
        <end position="167"/>
    </location>
</feature>
<feature type="transmembrane region" description="Helical" evidence="2">
    <location>
        <begin position="45"/>
        <end position="71"/>
    </location>
</feature>
<dbReference type="Proteomes" id="UP001595847">
    <property type="component" value="Unassembled WGS sequence"/>
</dbReference>
<keyword evidence="2" id="KW-0472">Membrane</keyword>
<evidence type="ECO:0000256" key="1">
    <source>
        <dbReference type="SAM" id="MobiDB-lite"/>
    </source>
</evidence>